<dbReference type="InterPro" id="IPR009241">
    <property type="entry name" value="HigB-like"/>
</dbReference>
<dbReference type="Pfam" id="PF05973">
    <property type="entry name" value="Gp49"/>
    <property type="match status" value="1"/>
</dbReference>
<dbReference type="EMBL" id="JAAVJC010000085">
    <property type="protein sequence ID" value="NJQ15668.1"/>
    <property type="molecule type" value="Genomic_DNA"/>
</dbReference>
<comment type="caution">
    <text evidence="1">The sequence shown here is derived from an EMBL/GenBank/DDBJ whole genome shotgun (WGS) entry which is preliminary data.</text>
</comment>
<proteinExistence type="predicted"/>
<reference evidence="1 2" key="1">
    <citation type="submission" date="2020-03" db="EMBL/GenBank/DDBJ databases">
        <title>Draft genome of Streptomyces sp. ventii, isolated from the Axial Seamount in the Pacific Ocean, and resequencing of the two type strains Streptomyces lonarensis strain NCL 716 and Streptomyces bohaiensis strain 11A07.</title>
        <authorList>
            <person name="Loughran R.M."/>
            <person name="Pfannmuller K.M."/>
            <person name="Wasson B.J."/>
            <person name="Deadmond M.C."/>
            <person name="Paddock B.E."/>
            <person name="Koyack M.J."/>
            <person name="Gallegos D.A."/>
            <person name="Mitchell E.A."/>
            <person name="Ushijima B."/>
            <person name="Saw J.H."/>
            <person name="Mcphail K.L."/>
            <person name="Videau P."/>
        </authorList>
    </citation>
    <scope>NUCLEOTIDE SEQUENCE [LARGE SCALE GENOMIC DNA]</scope>
    <source>
        <strain evidence="1 2">11A07</strain>
    </source>
</reference>
<gene>
    <name evidence="1" type="ORF">HCN52_12095</name>
</gene>
<name>A0ABX1C978_9ACTN</name>
<evidence type="ECO:0000313" key="1">
    <source>
        <dbReference type="EMBL" id="NJQ15668.1"/>
    </source>
</evidence>
<dbReference type="RefSeq" id="WP_168088430.1">
    <property type="nucleotide sequence ID" value="NZ_BHZH01000109.1"/>
</dbReference>
<evidence type="ECO:0000313" key="2">
    <source>
        <dbReference type="Proteomes" id="UP000727056"/>
    </source>
</evidence>
<protein>
    <submittedName>
        <fullName evidence="1">Addiction module toxin RelE</fullName>
    </submittedName>
</protein>
<sequence length="119" mass="13344">MSFRIIVVEPARTWIHELRKSDRDTLTQIAAALDVLQTEGPALGRPLVDRITGSNLPNLKELRPGSKADSEVRMLFVFSPERNAVILVGGDKARNWSGWYRTAIKEAEAAYQAYTEEDS</sequence>
<dbReference type="Proteomes" id="UP000727056">
    <property type="component" value="Unassembled WGS sequence"/>
</dbReference>
<keyword evidence="2" id="KW-1185">Reference proteome</keyword>
<accession>A0ABX1C978</accession>
<organism evidence="1 2">
    <name type="scientific">Streptomyces bohaiensis</name>
    <dbReference type="NCBI Taxonomy" id="1431344"/>
    <lineage>
        <taxon>Bacteria</taxon>
        <taxon>Bacillati</taxon>
        <taxon>Actinomycetota</taxon>
        <taxon>Actinomycetes</taxon>
        <taxon>Kitasatosporales</taxon>
        <taxon>Streptomycetaceae</taxon>
        <taxon>Streptomyces</taxon>
    </lineage>
</organism>